<evidence type="ECO:0000259" key="1">
    <source>
        <dbReference type="Pfam" id="PF05368"/>
    </source>
</evidence>
<dbReference type="SUPFAM" id="SSF51735">
    <property type="entry name" value="NAD(P)-binding Rossmann-fold domains"/>
    <property type="match status" value="1"/>
</dbReference>
<proteinExistence type="predicted"/>
<protein>
    <submittedName>
        <fullName evidence="2">Uncharacterized protein YbjT (DUF2867 family)</fullName>
    </submittedName>
</protein>
<dbReference type="InterPro" id="IPR051604">
    <property type="entry name" value="Ergot_Alk_Oxidoreductase"/>
</dbReference>
<organism evidence="2 3">
    <name type="scientific">Saccharothrix variisporea</name>
    <dbReference type="NCBI Taxonomy" id="543527"/>
    <lineage>
        <taxon>Bacteria</taxon>
        <taxon>Bacillati</taxon>
        <taxon>Actinomycetota</taxon>
        <taxon>Actinomycetes</taxon>
        <taxon>Pseudonocardiales</taxon>
        <taxon>Pseudonocardiaceae</taxon>
        <taxon>Saccharothrix</taxon>
    </lineage>
</organism>
<dbReference type="PANTHER" id="PTHR43162:SF1">
    <property type="entry name" value="PRESTALK A DIFFERENTIATION PROTEIN A"/>
    <property type="match status" value="1"/>
</dbReference>
<dbReference type="PANTHER" id="PTHR43162">
    <property type="match status" value="1"/>
</dbReference>
<dbReference type="OrthoDB" id="3207931at2"/>
<dbReference type="Gene3D" id="3.40.50.720">
    <property type="entry name" value="NAD(P)-binding Rossmann-like Domain"/>
    <property type="match status" value="1"/>
</dbReference>
<feature type="domain" description="NmrA-like" evidence="1">
    <location>
        <begin position="7"/>
        <end position="104"/>
    </location>
</feature>
<name>A0A495XP53_9PSEU</name>
<dbReference type="AlphaFoldDB" id="A0A495XP53"/>
<sequence length="278" mass="28884">MSQLKPTDVVLVTGATGTLGRKIVDQLVAAGVRVRALTRNPAGAGLPNGVEVVHGDLTDPAGLGPALDGVTALHLLTLAGEGNAPLTTGEEIVASAIAAGVRRVTVLGTGDGPVERAVAASGVEWTAVWPIDFMANALGWADAIRTEGVVREPFGGRRTASADETDVAAVVAAVLVDGGHAGRKYTVTGPEALTPAEKTRAIGAALGREVRFEELTPDQARAQWAADGWPSEGIEFMLDMWATVPPEVADVTTTVEDVTDRPPRRFAEWAAHHAPAFR</sequence>
<gene>
    <name evidence="2" type="ORF">DFJ66_8360</name>
</gene>
<dbReference type="Pfam" id="PF05368">
    <property type="entry name" value="NmrA"/>
    <property type="match status" value="1"/>
</dbReference>
<comment type="caution">
    <text evidence="2">The sequence shown here is derived from an EMBL/GenBank/DDBJ whole genome shotgun (WGS) entry which is preliminary data.</text>
</comment>
<evidence type="ECO:0000313" key="3">
    <source>
        <dbReference type="Proteomes" id="UP000272729"/>
    </source>
</evidence>
<dbReference type="Proteomes" id="UP000272729">
    <property type="component" value="Unassembled WGS sequence"/>
</dbReference>
<dbReference type="EMBL" id="RBXR01000001">
    <property type="protein sequence ID" value="RKT74985.1"/>
    <property type="molecule type" value="Genomic_DNA"/>
</dbReference>
<dbReference type="InterPro" id="IPR036291">
    <property type="entry name" value="NAD(P)-bd_dom_sf"/>
</dbReference>
<evidence type="ECO:0000313" key="2">
    <source>
        <dbReference type="EMBL" id="RKT74985.1"/>
    </source>
</evidence>
<dbReference type="RefSeq" id="WP_121230181.1">
    <property type="nucleotide sequence ID" value="NZ_JBIUBA010000026.1"/>
</dbReference>
<dbReference type="Gene3D" id="3.90.25.10">
    <property type="entry name" value="UDP-galactose 4-epimerase, domain 1"/>
    <property type="match status" value="1"/>
</dbReference>
<keyword evidence="3" id="KW-1185">Reference proteome</keyword>
<accession>A0A495XP53</accession>
<dbReference type="InterPro" id="IPR008030">
    <property type="entry name" value="NmrA-like"/>
</dbReference>
<reference evidence="2 3" key="1">
    <citation type="submission" date="2018-10" db="EMBL/GenBank/DDBJ databases">
        <title>Sequencing the genomes of 1000 actinobacteria strains.</title>
        <authorList>
            <person name="Klenk H.-P."/>
        </authorList>
    </citation>
    <scope>NUCLEOTIDE SEQUENCE [LARGE SCALE GENOMIC DNA]</scope>
    <source>
        <strain evidence="2 3">DSM 43911</strain>
    </source>
</reference>